<organism evidence="3 4">
    <name type="scientific">Ruminiclostridium sufflavum DSM 19573</name>
    <dbReference type="NCBI Taxonomy" id="1121337"/>
    <lineage>
        <taxon>Bacteria</taxon>
        <taxon>Bacillati</taxon>
        <taxon>Bacillota</taxon>
        <taxon>Clostridia</taxon>
        <taxon>Eubacteriales</taxon>
        <taxon>Oscillospiraceae</taxon>
        <taxon>Ruminiclostridium</taxon>
    </lineage>
</organism>
<dbReference type="GO" id="GO:0051536">
    <property type="term" value="F:iron-sulfur cluster binding"/>
    <property type="evidence" value="ECO:0007669"/>
    <property type="project" value="InterPro"/>
</dbReference>
<dbReference type="NCBIfam" id="TIGR01316">
    <property type="entry name" value="gltA"/>
    <property type="match status" value="1"/>
</dbReference>
<dbReference type="PRINTS" id="PR00411">
    <property type="entry name" value="PNDRDTASEI"/>
</dbReference>
<gene>
    <name evidence="3" type="ORF">LY28_02203</name>
</gene>
<evidence type="ECO:0000313" key="3">
    <source>
        <dbReference type="EMBL" id="PYG87298.1"/>
    </source>
</evidence>
<dbReference type="InterPro" id="IPR023753">
    <property type="entry name" value="FAD/NAD-binding_dom"/>
</dbReference>
<feature type="domain" description="Dihydroprymidine dehydrogenase" evidence="2">
    <location>
        <begin position="19"/>
        <end position="129"/>
    </location>
</feature>
<dbReference type="OrthoDB" id="9803192at2"/>
<dbReference type="SUPFAM" id="SSF46548">
    <property type="entry name" value="alpha-helical ferredoxin"/>
    <property type="match status" value="1"/>
</dbReference>
<dbReference type="InterPro" id="IPR006004">
    <property type="entry name" value="SudA-like"/>
</dbReference>
<dbReference type="InterPro" id="IPR009051">
    <property type="entry name" value="Helical_ferredxn"/>
</dbReference>
<accession>A0A318XLM0</accession>
<dbReference type="Pfam" id="PF07992">
    <property type="entry name" value="Pyr_redox_2"/>
    <property type="match status" value="1"/>
</dbReference>
<dbReference type="RefSeq" id="WP_110462233.1">
    <property type="nucleotide sequence ID" value="NZ_QKMR01000012.1"/>
</dbReference>
<dbReference type="SUPFAM" id="SSF51971">
    <property type="entry name" value="Nucleotide-binding domain"/>
    <property type="match status" value="1"/>
</dbReference>
<evidence type="ECO:0000259" key="2">
    <source>
        <dbReference type="Pfam" id="PF14691"/>
    </source>
</evidence>
<dbReference type="GO" id="GO:0016491">
    <property type="term" value="F:oxidoreductase activity"/>
    <property type="evidence" value="ECO:0007669"/>
    <property type="project" value="InterPro"/>
</dbReference>
<feature type="domain" description="FAD/NAD(P)-binding" evidence="1">
    <location>
        <begin position="142"/>
        <end position="449"/>
    </location>
</feature>
<dbReference type="AlphaFoldDB" id="A0A318XLM0"/>
<dbReference type="InterPro" id="IPR036188">
    <property type="entry name" value="FAD/NAD-bd_sf"/>
</dbReference>
<dbReference type="InterPro" id="IPR028261">
    <property type="entry name" value="DPD_II"/>
</dbReference>
<dbReference type="Gene3D" id="1.10.1060.10">
    <property type="entry name" value="Alpha-helical ferredoxin"/>
    <property type="match status" value="1"/>
</dbReference>
<dbReference type="Proteomes" id="UP000248132">
    <property type="component" value="Unassembled WGS sequence"/>
</dbReference>
<dbReference type="PANTHER" id="PTHR42783">
    <property type="entry name" value="GLUTAMATE SYNTHASE [NADPH] SMALL CHAIN"/>
    <property type="match status" value="1"/>
</dbReference>
<dbReference type="PANTHER" id="PTHR42783:SF3">
    <property type="entry name" value="GLUTAMATE SYNTHASE [NADPH] SMALL CHAIN-RELATED"/>
    <property type="match status" value="1"/>
</dbReference>
<dbReference type="EMBL" id="QKMR01000012">
    <property type="protein sequence ID" value="PYG87298.1"/>
    <property type="molecule type" value="Genomic_DNA"/>
</dbReference>
<comment type="caution">
    <text evidence="3">The sequence shown here is derived from an EMBL/GenBank/DDBJ whole genome shotgun (WGS) entry which is preliminary data.</text>
</comment>
<name>A0A318XLM0_9FIRM</name>
<reference evidence="3 4" key="1">
    <citation type="submission" date="2018-06" db="EMBL/GenBank/DDBJ databases">
        <title>Genomic Encyclopedia of Type Strains, Phase I: the one thousand microbial genomes (KMG-I) project.</title>
        <authorList>
            <person name="Kyrpides N."/>
        </authorList>
    </citation>
    <scope>NUCLEOTIDE SEQUENCE [LARGE SCALE GENOMIC DNA]</scope>
    <source>
        <strain evidence="3 4">DSM 19573</strain>
    </source>
</reference>
<sequence>MPNMSLDKVKMPEQEPDIRNKNFKEVALGYEEAMAIEEAQRCLNCKTKPCVSGCPVNVKIPEFIQLVAEGRFEEAYDKIKETNSLPAVCGRVCPQESQCEQLCVRAKKGESVGIGRLERFVADWHMKNGSRAVNKAESNGIKVAVVGSGPAGLTCAGDLAKLGYEVTVFEAFHVPGGVLMYGIPEFRLPKALVQEEIQTVKDLGVDIRTNMVIGKVLSIDELKEEGYKAVFIGSGAGLPSFMKIPGENLNGVYSANEFLTRINLMSAYKFPDADTPVFVGKSVAVVGGGNVAMDAARSAKRLGAERVYIIYRRSEAEMPARLEEVHHAKEEGIIFKVLTNPKRILGTDDGWVKGIECVDMELGEPDKSGRRRPVEKKGSEHILDLETVIIAIGQSPNPLISKTTPGLDIQSWGGIIVEEETGATSKSGVYAGGDAVTGAATVILAMGAGKKAAESIHKLLSEA</sequence>
<evidence type="ECO:0000259" key="1">
    <source>
        <dbReference type="Pfam" id="PF07992"/>
    </source>
</evidence>
<protein>
    <submittedName>
        <fullName evidence="3">Homotetrameric NADPH-dependent glutamate synthase</fullName>
    </submittedName>
</protein>
<proteinExistence type="predicted"/>
<dbReference type="Gene3D" id="3.50.50.60">
    <property type="entry name" value="FAD/NAD(P)-binding domain"/>
    <property type="match status" value="2"/>
</dbReference>
<evidence type="ECO:0000313" key="4">
    <source>
        <dbReference type="Proteomes" id="UP000248132"/>
    </source>
</evidence>
<dbReference type="PRINTS" id="PR00368">
    <property type="entry name" value="FADPNR"/>
</dbReference>
<dbReference type="Pfam" id="PF14691">
    <property type="entry name" value="Fer4_20"/>
    <property type="match status" value="1"/>
</dbReference>
<keyword evidence="4" id="KW-1185">Reference proteome</keyword>